<dbReference type="InterPro" id="IPR035014">
    <property type="entry name" value="STKc_cGK"/>
</dbReference>
<dbReference type="Gene3D" id="2.60.120.10">
    <property type="entry name" value="Jelly Rolls"/>
    <property type="match status" value="2"/>
</dbReference>
<keyword evidence="14" id="KW-0175">Coiled coil</keyword>
<organism evidence="19 20">
    <name type="scientific">Labrus bergylta</name>
    <name type="common">ballan wrasse</name>
    <dbReference type="NCBI Taxonomy" id="56723"/>
    <lineage>
        <taxon>Eukaryota</taxon>
        <taxon>Metazoa</taxon>
        <taxon>Chordata</taxon>
        <taxon>Craniata</taxon>
        <taxon>Vertebrata</taxon>
        <taxon>Euteleostomi</taxon>
        <taxon>Actinopterygii</taxon>
        <taxon>Neopterygii</taxon>
        <taxon>Teleostei</taxon>
        <taxon>Neoteleostei</taxon>
        <taxon>Acanthomorphata</taxon>
        <taxon>Eupercaria</taxon>
        <taxon>Labriformes</taxon>
        <taxon>Labridae</taxon>
        <taxon>Labrus</taxon>
    </lineage>
</organism>
<dbReference type="GO" id="GO:0004692">
    <property type="term" value="F:cGMP-dependent protein kinase activity"/>
    <property type="evidence" value="ECO:0007669"/>
    <property type="project" value="UniProtKB-EC"/>
</dbReference>
<dbReference type="CDD" id="cd00038">
    <property type="entry name" value="CAP_ED"/>
    <property type="match status" value="2"/>
</dbReference>
<evidence type="ECO:0000256" key="10">
    <source>
        <dbReference type="ARBA" id="ARBA00047298"/>
    </source>
</evidence>
<dbReference type="SMART" id="SM00220">
    <property type="entry name" value="S_TKc"/>
    <property type="match status" value="1"/>
</dbReference>
<dbReference type="SUPFAM" id="SSF51206">
    <property type="entry name" value="cAMP-binding domain-like"/>
    <property type="match status" value="2"/>
</dbReference>
<reference evidence="19" key="1">
    <citation type="submission" date="2025-08" db="UniProtKB">
        <authorList>
            <consortium name="Ensembl"/>
        </authorList>
    </citation>
    <scope>IDENTIFICATION</scope>
</reference>
<dbReference type="PROSITE" id="PS51285">
    <property type="entry name" value="AGC_KINASE_CTER"/>
    <property type="match status" value="1"/>
</dbReference>
<feature type="domain" description="AGC-kinase C-terminal" evidence="18">
    <location>
        <begin position="731"/>
        <end position="777"/>
    </location>
</feature>
<sequence length="777" mass="87076">MGSEIPQGPSDPNGIQSMHFSLEPPGWSPLSLSCDCLLSVPSSDQPRATEEHVSLGRVHRRCAPVEWTVSCLTGTNLLRTSEETSTTPDRLHVVMGTLRDLQFALQLKIEELRQRDMLIDELELELDTKDELIRRLQEELDRYRATVTIPGPSEAGAACSAKVEHKQEAKGKTVISEPFTLDPVTLAMVSHRSCDKSLESQRLIHAAFLKNDLMKNLDEGEIRAITACMHPSTINQGCYVIQEGTNGAQAYVLEEGRLDVTKDGLKLLTVEPENMFGELALLYSCTHTFSVSAQTDSMLWVIDRKSYQTILMQSGLNSLSHSMELLSSVPFLHSLPEDVIMKLSDLTEQTHYSDGDYIIRQGATGDTFYIISKGQAKVTETKPGHEEQLVLSQLCDGQWFGEKALWGEDVRTVNVIASGEVTCLVIDRETFKEIIGGLVFDCSNELQSQESKIHMPDKDPDLLSSSTLSDFQIICTLAFGEFGHVDLVQLRSNIQCVFAMRVLKKTLILNNSQREHILREGRILMEARCQFIVRLHKTFRDTECLYILTEACLGGDLCSLLKDRGYLDECSARFFTACVIEALTFLHCRGVVYRDVKPENVVLDHHGYAKLIGSRCLKRIEVGKKTWTFCGTPGYMAPEIILSKGHSLSADFWSLGVFVFELLSGWLPFSDPDMMKILSETIRGIDHIDFPKTISKSASSIIKKLCRSNPSERVGSQRNGAKDIQKHKWFDGFNWDGLCKKTLIPPVIPKVKHPLNSQTDGHYTKGSSELCVNWDDF</sequence>
<dbReference type="PROSITE" id="PS00108">
    <property type="entry name" value="PROTEIN_KINASE_ST"/>
    <property type="match status" value="1"/>
</dbReference>
<dbReference type="InterPro" id="IPR000595">
    <property type="entry name" value="cNMP-bd_dom"/>
</dbReference>
<dbReference type="CDD" id="cd12086">
    <property type="entry name" value="DD_cGKI-beta"/>
    <property type="match status" value="1"/>
</dbReference>
<evidence type="ECO:0000256" key="2">
    <source>
        <dbReference type="ARBA" id="ARBA00012428"/>
    </source>
</evidence>
<keyword evidence="20" id="KW-1185">Reference proteome</keyword>
<proteinExistence type="inferred from homology"/>
<dbReference type="Gene3D" id="1.10.510.10">
    <property type="entry name" value="Transferase(Phosphotransferase) domain 1"/>
    <property type="match status" value="1"/>
</dbReference>
<feature type="domain" description="Cyclic nucleotide-binding" evidence="17">
    <location>
        <begin position="331"/>
        <end position="436"/>
    </location>
</feature>
<feature type="domain" description="Cyclic nucleotide-binding" evidence="17">
    <location>
        <begin position="213"/>
        <end position="328"/>
    </location>
</feature>
<evidence type="ECO:0000256" key="5">
    <source>
        <dbReference type="ARBA" id="ARBA00022679"/>
    </source>
</evidence>
<evidence type="ECO:0000259" key="17">
    <source>
        <dbReference type="PROSITE" id="PS50042"/>
    </source>
</evidence>
<dbReference type="InterPro" id="IPR018488">
    <property type="entry name" value="cNMP-bd_CS"/>
</dbReference>
<evidence type="ECO:0000313" key="20">
    <source>
        <dbReference type="Proteomes" id="UP000261660"/>
    </source>
</evidence>
<dbReference type="SMART" id="SM00100">
    <property type="entry name" value="cNMP"/>
    <property type="match status" value="2"/>
</dbReference>
<dbReference type="PIRSF" id="PIRSF000559">
    <property type="entry name" value="cGMP-dep_kinase"/>
    <property type="match status" value="1"/>
</dbReference>
<keyword evidence="3 12" id="KW-0723">Serine/threonine-protein kinase</keyword>
<dbReference type="FunFam" id="1.20.5.170:FF:000046">
    <property type="entry name" value="cGMP-dependent protein kinase 1"/>
    <property type="match status" value="1"/>
</dbReference>
<dbReference type="EC" id="2.7.11.12" evidence="2 12"/>
<evidence type="ECO:0000256" key="6">
    <source>
        <dbReference type="ARBA" id="ARBA00022741"/>
    </source>
</evidence>
<dbReference type="InterPro" id="IPR002374">
    <property type="entry name" value="cGMP_dep_kinase"/>
</dbReference>
<dbReference type="GO" id="GO:0030553">
    <property type="term" value="F:cGMP binding"/>
    <property type="evidence" value="ECO:0007669"/>
    <property type="project" value="UniProtKB-KW"/>
</dbReference>
<dbReference type="STRING" id="56723.ENSLBEP00000006415"/>
<evidence type="ECO:0000256" key="7">
    <source>
        <dbReference type="ARBA" id="ARBA00022777"/>
    </source>
</evidence>
<dbReference type="InterPro" id="IPR011009">
    <property type="entry name" value="Kinase-like_dom_sf"/>
</dbReference>
<evidence type="ECO:0000256" key="14">
    <source>
        <dbReference type="SAM" id="Coils"/>
    </source>
</evidence>
<dbReference type="Pfam" id="PF00069">
    <property type="entry name" value="Pkinase"/>
    <property type="match status" value="1"/>
</dbReference>
<evidence type="ECO:0000259" key="18">
    <source>
        <dbReference type="PROSITE" id="PS51285"/>
    </source>
</evidence>
<keyword evidence="8 12" id="KW-0067">ATP-binding</keyword>
<feature type="active site" description="Proton acceptor" evidence="13">
    <location>
        <position position="595"/>
    </location>
</feature>
<dbReference type="Ensembl" id="ENSLBET00000006737.1">
    <property type="protein sequence ID" value="ENSLBEP00000006415.1"/>
    <property type="gene ID" value="ENSLBEG00000004944.1"/>
</dbReference>
<dbReference type="PANTHER" id="PTHR24353">
    <property type="entry name" value="CYCLIC NUCLEOTIDE-DEPENDENT PROTEIN KINASE"/>
    <property type="match status" value="1"/>
</dbReference>
<reference evidence="19" key="2">
    <citation type="submission" date="2025-09" db="UniProtKB">
        <authorList>
            <consortium name="Ensembl"/>
        </authorList>
    </citation>
    <scope>IDENTIFICATION</scope>
</reference>
<evidence type="ECO:0000256" key="15">
    <source>
        <dbReference type="SAM" id="MobiDB-lite"/>
    </source>
</evidence>
<dbReference type="PANTHER" id="PTHR24353:SF68">
    <property type="match status" value="1"/>
</dbReference>
<dbReference type="Gene3D" id="3.30.200.20">
    <property type="entry name" value="Phosphorylase Kinase, domain 1"/>
    <property type="match status" value="1"/>
</dbReference>
<evidence type="ECO:0000256" key="11">
    <source>
        <dbReference type="ARBA" id="ARBA00047462"/>
    </source>
</evidence>
<evidence type="ECO:0000256" key="1">
    <source>
        <dbReference type="ARBA" id="ARBA00006352"/>
    </source>
</evidence>
<dbReference type="InterPro" id="IPR008271">
    <property type="entry name" value="Ser/Thr_kinase_AS"/>
</dbReference>
<dbReference type="AlphaFoldDB" id="A0A3Q3LBZ4"/>
<evidence type="ECO:0000256" key="13">
    <source>
        <dbReference type="PIRSR" id="PIRSR000559-1"/>
    </source>
</evidence>
<dbReference type="InterPro" id="IPR000961">
    <property type="entry name" value="AGC-kinase_C"/>
</dbReference>
<dbReference type="Gene3D" id="1.20.5.170">
    <property type="match status" value="1"/>
</dbReference>
<dbReference type="GeneTree" id="ENSGT00940000154704"/>
<dbReference type="GO" id="GO:0005524">
    <property type="term" value="F:ATP binding"/>
    <property type="evidence" value="ECO:0007669"/>
    <property type="project" value="UniProtKB-KW"/>
</dbReference>
<comment type="catalytic activity">
    <reaction evidence="10 12">
        <text>L-threonyl-[protein] + ATP = O-phospho-L-threonyl-[protein] + ADP + H(+)</text>
        <dbReference type="Rhea" id="RHEA:46608"/>
        <dbReference type="Rhea" id="RHEA-COMP:11060"/>
        <dbReference type="Rhea" id="RHEA-COMP:11605"/>
        <dbReference type="ChEBI" id="CHEBI:15378"/>
        <dbReference type="ChEBI" id="CHEBI:30013"/>
        <dbReference type="ChEBI" id="CHEBI:30616"/>
        <dbReference type="ChEBI" id="CHEBI:61977"/>
        <dbReference type="ChEBI" id="CHEBI:456216"/>
        <dbReference type="EC" id="2.7.11.12"/>
    </reaction>
</comment>
<dbReference type="InterPro" id="IPR018490">
    <property type="entry name" value="cNMP-bd_dom_sf"/>
</dbReference>
<dbReference type="Pfam" id="PF00027">
    <property type="entry name" value="cNMP_binding"/>
    <property type="match status" value="2"/>
</dbReference>
<evidence type="ECO:0000259" key="16">
    <source>
        <dbReference type="PROSITE" id="PS50011"/>
    </source>
</evidence>
<protein>
    <recommendedName>
        <fullName evidence="2 12">cGMP-dependent protein kinase</fullName>
        <ecNumber evidence="2 12">2.7.11.12</ecNumber>
    </recommendedName>
</protein>
<evidence type="ECO:0000313" key="19">
    <source>
        <dbReference type="Ensembl" id="ENSLBEP00000006415.1"/>
    </source>
</evidence>
<evidence type="ECO:0000256" key="8">
    <source>
        <dbReference type="ARBA" id="ARBA00022840"/>
    </source>
</evidence>
<feature type="domain" description="Protein kinase" evidence="16">
    <location>
        <begin position="471"/>
        <end position="730"/>
    </location>
</feature>
<dbReference type="GO" id="GO:0106310">
    <property type="term" value="F:protein serine kinase activity"/>
    <property type="evidence" value="ECO:0007669"/>
    <property type="project" value="RHEA"/>
</dbReference>
<comment type="catalytic activity">
    <reaction evidence="11">
        <text>L-seryl-[protein] + ATP = O-phospho-L-seryl-[protein] + ADP + H(+)</text>
        <dbReference type="Rhea" id="RHEA:17989"/>
        <dbReference type="Rhea" id="RHEA-COMP:9863"/>
        <dbReference type="Rhea" id="RHEA-COMP:11604"/>
        <dbReference type="ChEBI" id="CHEBI:15378"/>
        <dbReference type="ChEBI" id="CHEBI:29999"/>
        <dbReference type="ChEBI" id="CHEBI:30616"/>
        <dbReference type="ChEBI" id="CHEBI:83421"/>
        <dbReference type="ChEBI" id="CHEBI:456216"/>
        <dbReference type="EC" id="2.7.11.12"/>
    </reaction>
</comment>
<keyword evidence="6 12" id="KW-0547">Nucleotide-binding</keyword>
<evidence type="ECO:0000256" key="9">
    <source>
        <dbReference type="ARBA" id="ARBA00022992"/>
    </source>
</evidence>
<dbReference type="InterPro" id="IPR014710">
    <property type="entry name" value="RmlC-like_jellyroll"/>
</dbReference>
<evidence type="ECO:0000256" key="4">
    <source>
        <dbReference type="ARBA" id="ARBA00022535"/>
    </source>
</evidence>
<feature type="region of interest" description="Disordered" evidence="15">
    <location>
        <begin position="1"/>
        <end position="20"/>
    </location>
</feature>
<dbReference type="PROSITE" id="PS50011">
    <property type="entry name" value="PROTEIN_KINASE_DOM"/>
    <property type="match status" value="1"/>
</dbReference>
<feature type="coiled-coil region" evidence="14">
    <location>
        <begin position="119"/>
        <end position="146"/>
    </location>
</feature>
<accession>A0A3Q3LBZ4</accession>
<name>A0A3Q3LBZ4_9LABR</name>
<evidence type="ECO:0000256" key="12">
    <source>
        <dbReference type="PIRNR" id="PIRNR000559"/>
    </source>
</evidence>
<dbReference type="SUPFAM" id="SSF56112">
    <property type="entry name" value="Protein kinase-like (PK-like)"/>
    <property type="match status" value="1"/>
</dbReference>
<keyword evidence="7 12" id="KW-0418">Kinase</keyword>
<dbReference type="Proteomes" id="UP000261660">
    <property type="component" value="Unplaced"/>
</dbReference>
<comment type="similarity">
    <text evidence="1 12">Belongs to the protein kinase superfamily. AGC Ser/Thr protein kinase family. cGMP subfamily.</text>
</comment>
<dbReference type="PROSITE" id="PS00888">
    <property type="entry name" value="CNMP_BINDING_1"/>
    <property type="match status" value="1"/>
</dbReference>
<dbReference type="InterPro" id="IPR000719">
    <property type="entry name" value="Prot_kinase_dom"/>
</dbReference>
<keyword evidence="4 12" id="KW-0140">cGMP</keyword>
<keyword evidence="5 12" id="KW-0808">Transferase</keyword>
<dbReference type="CDD" id="cd05572">
    <property type="entry name" value="STKc_cGK"/>
    <property type="match status" value="1"/>
</dbReference>
<keyword evidence="9 12" id="KW-0142">cGMP-binding</keyword>
<dbReference type="InParanoid" id="A0A3Q3LBZ4"/>
<evidence type="ECO:0000256" key="3">
    <source>
        <dbReference type="ARBA" id="ARBA00022527"/>
    </source>
</evidence>
<dbReference type="PROSITE" id="PS50042">
    <property type="entry name" value="CNMP_BINDING_3"/>
    <property type="match status" value="2"/>
</dbReference>
<dbReference type="PRINTS" id="PR00104">
    <property type="entry name" value="CGMPKINASE"/>
</dbReference>